<organism evidence="1 2">
    <name type="scientific">Arthrobacter phage Jawnski</name>
    <dbReference type="NCBI Taxonomy" id="1772327"/>
    <lineage>
        <taxon>Viruses</taxon>
        <taxon>Duplodnaviria</taxon>
        <taxon>Heunggongvirae</taxon>
        <taxon>Uroviricota</taxon>
        <taxon>Caudoviricetes</taxon>
        <taxon>Berryhillviridae</taxon>
        <taxon>Jawnskivirus</taxon>
        <taxon>Jawnskivirus jawnski</taxon>
        <taxon>Marthavirus jawnski</taxon>
    </lineage>
</organism>
<evidence type="ECO:0000313" key="2">
    <source>
        <dbReference type="Proteomes" id="UP000226460"/>
    </source>
</evidence>
<name>A0A0U4B3R6_9CAUD</name>
<reference evidence="1 2" key="1">
    <citation type="submission" date="2015-11" db="EMBL/GenBank/DDBJ databases">
        <authorList>
            <person name="Gant O."/>
            <person name="Schneider V.M."/>
            <person name="Bowman C.A."/>
            <person name="Russell D.A."/>
            <person name="Pope W.H."/>
            <person name="Jacobs-Sera D."/>
            <person name="Hendrix R.W."/>
            <person name="Hatfull G.F."/>
        </authorList>
    </citation>
    <scope>NUCLEOTIDE SEQUENCE [LARGE SCALE GENOMIC DNA]</scope>
</reference>
<sequence>MTNQYVISTADSLLDDLREMVDITGIYGPQSVDLMIYYVRELTGLKWAGPTQHARDLMIAPGLRIWFDAVEPDKLEYGDIVVLHGFDTSDFGTTGVMYGDSPELVYVFTQTPMKPSVQTFRRESVIGGLRYKYSGPVSPVNRLAEPYELDEAVPMSCSIHSDCIAGTRREERKLNIWTPASDEPSPLRDALLKDTPAEKRATLGDFMVKDDEGLTEGEECVKALNDWLERRGLARGDLWRFTPNTVEVKSVDYNLDEIAHVGDVILWDSDAVSQYGHVAIVQNAPAPWWRRVTNWLGITRPELITVRQEMPKNG</sequence>
<dbReference type="EMBL" id="KU160651">
    <property type="protein sequence ID" value="ALY09389.1"/>
    <property type="molecule type" value="Genomic_DNA"/>
</dbReference>
<dbReference type="RefSeq" id="YP_009601620.1">
    <property type="nucleotide sequence ID" value="NC_041931.1"/>
</dbReference>
<accession>A0A0U4B3R6</accession>
<proteinExistence type="predicted"/>
<dbReference type="OrthoDB" id="5795at10239"/>
<protein>
    <submittedName>
        <fullName evidence="1">Uncharacterized protein</fullName>
    </submittedName>
</protein>
<keyword evidence="2" id="KW-1185">Reference proteome</keyword>
<dbReference type="GeneID" id="40077464"/>
<evidence type="ECO:0000313" key="1">
    <source>
        <dbReference type="EMBL" id="ALY09389.1"/>
    </source>
</evidence>
<dbReference type="Proteomes" id="UP000226460">
    <property type="component" value="Segment"/>
</dbReference>
<dbReference type="KEGG" id="vg:40077464"/>
<gene>
    <name evidence="1" type="primary">60</name>
    <name evidence="1" type="ORF">JAWNSKI_60</name>
</gene>